<proteinExistence type="predicted"/>
<evidence type="ECO:0000313" key="2">
    <source>
        <dbReference type="EMBL" id="CAG9534065.1"/>
    </source>
</evidence>
<keyword evidence="1" id="KW-0812">Transmembrane</keyword>
<dbReference type="EMBL" id="CAKAEH010001285">
    <property type="protein sequence ID" value="CAG9534065.1"/>
    <property type="molecule type" value="Genomic_DNA"/>
</dbReference>
<dbReference type="Proteomes" id="UP000746747">
    <property type="component" value="Unassembled WGS sequence"/>
</dbReference>
<sequence>MEIHCIVETNIPENISDHIDQNRFICIRLRLRSDNNEYNTLFMQNFLSEWERKIFDPKIRRIREVIATKKNLKLSNYKTTKRSSTTIQRLLTNTINATMYIPWIHDYNNDSAWNDTNDNITFPNITIISTKSKDKLIFGYFRLYALILLAILIILLFVITVITCYYDCENRRSHLLGDKYDSIKKDAVPIVAVRYEGRQPDIIDKTRDDITQESSVNSRTLRKRQLLIEALRSGSTKSVTCSEFGNIFI</sequence>
<comment type="caution">
    <text evidence="2">The sequence shown here is derived from an EMBL/GenBank/DDBJ whole genome shotgun (WGS) entry which is preliminary data.</text>
</comment>
<keyword evidence="1" id="KW-0472">Membrane</keyword>
<evidence type="ECO:0000313" key="3">
    <source>
        <dbReference type="Proteomes" id="UP000746747"/>
    </source>
</evidence>
<feature type="transmembrane region" description="Helical" evidence="1">
    <location>
        <begin position="141"/>
        <end position="162"/>
    </location>
</feature>
<organism evidence="2 3">
    <name type="scientific">Cercopithifilaria johnstoni</name>
    <dbReference type="NCBI Taxonomy" id="2874296"/>
    <lineage>
        <taxon>Eukaryota</taxon>
        <taxon>Metazoa</taxon>
        <taxon>Ecdysozoa</taxon>
        <taxon>Nematoda</taxon>
        <taxon>Chromadorea</taxon>
        <taxon>Rhabditida</taxon>
        <taxon>Spirurina</taxon>
        <taxon>Spiruromorpha</taxon>
        <taxon>Filarioidea</taxon>
        <taxon>Onchocercidae</taxon>
        <taxon>Cercopithifilaria</taxon>
    </lineage>
</organism>
<keyword evidence="3" id="KW-1185">Reference proteome</keyword>
<reference evidence="2" key="1">
    <citation type="submission" date="2021-09" db="EMBL/GenBank/DDBJ databases">
        <authorList>
            <consortium name="Pathogen Informatics"/>
        </authorList>
    </citation>
    <scope>NUCLEOTIDE SEQUENCE</scope>
</reference>
<dbReference type="OrthoDB" id="5860391at2759"/>
<evidence type="ECO:0000256" key="1">
    <source>
        <dbReference type="SAM" id="Phobius"/>
    </source>
</evidence>
<keyword evidence="1" id="KW-1133">Transmembrane helix</keyword>
<name>A0A8J2M5D1_9BILA</name>
<accession>A0A8J2M5D1</accession>
<protein>
    <submittedName>
        <fullName evidence="2">Uncharacterized protein</fullName>
    </submittedName>
</protein>
<dbReference type="AlphaFoldDB" id="A0A8J2M5D1"/>
<gene>
    <name evidence="2" type="ORF">CJOHNSTONI_LOCUS4240</name>
</gene>